<dbReference type="InterPro" id="IPR013320">
    <property type="entry name" value="ConA-like_dom_sf"/>
</dbReference>
<organism evidence="2 3">
    <name type="scientific">Thalassobaculum litoreum DSM 18839</name>
    <dbReference type="NCBI Taxonomy" id="1123362"/>
    <lineage>
        <taxon>Bacteria</taxon>
        <taxon>Pseudomonadati</taxon>
        <taxon>Pseudomonadota</taxon>
        <taxon>Alphaproteobacteria</taxon>
        <taxon>Rhodospirillales</taxon>
        <taxon>Thalassobaculaceae</taxon>
        <taxon>Thalassobaculum</taxon>
    </lineage>
</organism>
<dbReference type="Gene3D" id="2.60.120.200">
    <property type="match status" value="1"/>
</dbReference>
<dbReference type="InterPro" id="IPR046540">
    <property type="entry name" value="DMFA2_C"/>
</dbReference>
<dbReference type="CDD" id="cd03143">
    <property type="entry name" value="A4_beta-galactosidase_middle_domain"/>
    <property type="match status" value="1"/>
</dbReference>
<name>A0A8G2BIP5_9PROT</name>
<gene>
    <name evidence="2" type="ORF">SAMN05660686_01451</name>
</gene>
<dbReference type="AlphaFoldDB" id="A0A8G2BIP5"/>
<protein>
    <submittedName>
        <fullName evidence="2">N,N-dimethylformamidase</fullName>
    </submittedName>
</protein>
<dbReference type="SUPFAM" id="SSF52317">
    <property type="entry name" value="Class I glutamine amidotransferase-like"/>
    <property type="match status" value="1"/>
</dbReference>
<feature type="domain" description="N,N-dimethylformamidase beta subunit-like C-terminal" evidence="1">
    <location>
        <begin position="281"/>
        <end position="716"/>
    </location>
</feature>
<dbReference type="InterPro" id="IPR029062">
    <property type="entry name" value="Class_I_gatase-like"/>
</dbReference>
<evidence type="ECO:0000313" key="2">
    <source>
        <dbReference type="EMBL" id="SDF50096.1"/>
    </source>
</evidence>
<sequence>MLPITGYPDRMSATPGGRIAFKVSSTFEDDYTMDVVRIRHGDPNPAGPGIKLIDVPMASGTYPSRLQPVHLGSYVRIDSHPPAGAIAGSVTIGATVWPTLPAKGGVQTVISTLDAVAGEGFALDMTPDGATLRIGTGSGTVETLALGKRPRARCWYRVFASFDGTTGVLSVTQTPMTPQVMSDDSGTATLQVSGTPVLSSRKPLLIAAEPGRVVCNHFNGKIEAPFVAARVLSAEEVTSALAGTDVAGLVAAWDFGQEISGQSIRDTGPHGLHGATVNMPTRAMKGSTWSGEEMSWRHAPDQYAAIHFHEDDLYDCGWETDFVIDIPADAKSGLYGARLRCGEAEDIIPFYVRPKTGTRQADICFLASTFTYQVYGNHARGNLDHAFRTRMQNWGAYPHNADDVPDYAHSTYNYHPDSSGVCFSSRLRPLVTMRPGYLTFNDARGSGLRHFPADTHLIDWLEEMGHDFDIVTDEDLDDEGVDILKPYKLVITGSHPEYHTPGTLDGLQAFVDGGGRFMYMGGNGFYWRVARHPDIPGMIEIRRAEGGIRAWAAEPGEYFNQLDGGYGGLWRRNDRPPQKLAGVGFSSQGAFESSYFKRKPGSDNPRAAWIFEGVDDAVLGNFGLSGGGAAGFELDRADIRLGTPEHAIVVASSENHQESFIPVLEDQLSQRNTATGVTHASLIRADMTYFEAPNGGAVFSTGSITFCGSLSHNGYRNNISKIIDNVVKRFTA</sequence>
<evidence type="ECO:0000259" key="1">
    <source>
        <dbReference type="Pfam" id="PF20254"/>
    </source>
</evidence>
<keyword evidence="3" id="KW-1185">Reference proteome</keyword>
<evidence type="ECO:0000313" key="3">
    <source>
        <dbReference type="Proteomes" id="UP000198615"/>
    </source>
</evidence>
<proteinExistence type="predicted"/>
<dbReference type="RefSeq" id="WP_093149270.1">
    <property type="nucleotide sequence ID" value="NZ_FNBW01000004.1"/>
</dbReference>
<dbReference type="Pfam" id="PF20254">
    <property type="entry name" value="DMFA2_C"/>
    <property type="match status" value="1"/>
</dbReference>
<dbReference type="Proteomes" id="UP000198615">
    <property type="component" value="Unassembled WGS sequence"/>
</dbReference>
<reference evidence="2 3" key="1">
    <citation type="submission" date="2016-10" db="EMBL/GenBank/DDBJ databases">
        <authorList>
            <person name="Varghese N."/>
            <person name="Submissions S."/>
        </authorList>
    </citation>
    <scope>NUCLEOTIDE SEQUENCE [LARGE SCALE GENOMIC DNA]</scope>
    <source>
        <strain evidence="2 3">DSM 18839</strain>
    </source>
</reference>
<comment type="caution">
    <text evidence="2">The sequence shown here is derived from an EMBL/GenBank/DDBJ whole genome shotgun (WGS) entry which is preliminary data.</text>
</comment>
<dbReference type="SUPFAM" id="SSF49899">
    <property type="entry name" value="Concanavalin A-like lectins/glucanases"/>
    <property type="match status" value="1"/>
</dbReference>
<dbReference type="EMBL" id="FNBW01000004">
    <property type="protein sequence ID" value="SDF50096.1"/>
    <property type="molecule type" value="Genomic_DNA"/>
</dbReference>
<accession>A0A8G2BIP5</accession>
<dbReference type="OrthoDB" id="505641at2"/>